<dbReference type="Gene3D" id="1.10.443.10">
    <property type="entry name" value="Intergrase catalytic core"/>
    <property type="match status" value="1"/>
</dbReference>
<dbReference type="PROSITE" id="PS51898">
    <property type="entry name" value="TYR_RECOMBINASE"/>
    <property type="match status" value="1"/>
</dbReference>
<dbReference type="OrthoDB" id="7222937at2"/>
<dbReference type="InterPro" id="IPR011010">
    <property type="entry name" value="DNA_brk_join_enz"/>
</dbReference>
<gene>
    <name evidence="7" type="ORF">SAMN05444007_1082</name>
</gene>
<dbReference type="SUPFAM" id="SSF56349">
    <property type="entry name" value="DNA breaking-rejoining enzymes"/>
    <property type="match status" value="1"/>
</dbReference>
<dbReference type="InterPro" id="IPR046668">
    <property type="entry name" value="DUF6538"/>
</dbReference>
<sequence length="422" mass="47711">MSTAKRGRLYHLRRRVPRRYRNIEPRETVWISLHTDSETIARSKADRAWSQMIEAWEARLAGNSEDAEARYEAARDLARARGFRYLDAGTVAKLPVEEVVERVEAIPAPAKQPDAIEAAALLGTVPEPRMSVTKALELYWGLAKEKTLGKSEDQLRRWEAPRKKAVKNFVAVVGDKEIANITRDDMLDFRQHWLDRIEAGEVTANSANKDLIHLGDVLKTVNMMKRLGLSLPLGELSFKEGEKLTRPPFSEEWIRTRLLAPGALDGLNGQARALLLGMINTGYRPSEGAALTADTIRLDCDVPHISIEPEGRQLKSHYARRVIPLTGVSLEALKQYPEGFPRYRNRATLSAVVNKFLRANGLLETPRHSMYSLRHAFEDRMLAAGIDDRIRRDLFGHRLDRERYGKGASLEHVAELVARIAF</sequence>
<evidence type="ECO:0000256" key="1">
    <source>
        <dbReference type="ARBA" id="ARBA00022908"/>
    </source>
</evidence>
<dbReference type="InterPro" id="IPR044068">
    <property type="entry name" value="CB"/>
</dbReference>
<keyword evidence="2 4" id="KW-0238">DNA-binding</keyword>
<dbReference type="STRING" id="1227549.SAMN05444007_1082"/>
<dbReference type="EMBL" id="FNYD01000008">
    <property type="protein sequence ID" value="SEJ86162.1"/>
    <property type="molecule type" value="Genomic_DNA"/>
</dbReference>
<keyword evidence="8" id="KW-1185">Reference proteome</keyword>
<evidence type="ECO:0000256" key="2">
    <source>
        <dbReference type="ARBA" id="ARBA00023125"/>
    </source>
</evidence>
<keyword evidence="3" id="KW-0233">DNA recombination</keyword>
<feature type="domain" description="Core-binding (CB)" evidence="6">
    <location>
        <begin position="130"/>
        <end position="222"/>
    </location>
</feature>
<evidence type="ECO:0000256" key="4">
    <source>
        <dbReference type="PROSITE-ProRule" id="PRU01248"/>
    </source>
</evidence>
<evidence type="ECO:0000259" key="5">
    <source>
        <dbReference type="PROSITE" id="PS51898"/>
    </source>
</evidence>
<dbReference type="PROSITE" id="PS51900">
    <property type="entry name" value="CB"/>
    <property type="match status" value="1"/>
</dbReference>
<dbReference type="InterPro" id="IPR002104">
    <property type="entry name" value="Integrase_catalytic"/>
</dbReference>
<dbReference type="GO" id="GO:0015074">
    <property type="term" value="P:DNA integration"/>
    <property type="evidence" value="ECO:0007669"/>
    <property type="project" value="UniProtKB-KW"/>
</dbReference>
<accession>A0A1H7CGB1</accession>
<dbReference type="Pfam" id="PF20172">
    <property type="entry name" value="DUF6538"/>
    <property type="match status" value="1"/>
</dbReference>
<name>A0A1H7CGB1_9RHOB</name>
<dbReference type="GO" id="GO:0006310">
    <property type="term" value="P:DNA recombination"/>
    <property type="evidence" value="ECO:0007669"/>
    <property type="project" value="UniProtKB-KW"/>
</dbReference>
<evidence type="ECO:0000259" key="6">
    <source>
        <dbReference type="PROSITE" id="PS51900"/>
    </source>
</evidence>
<dbReference type="AlphaFoldDB" id="A0A1H7CGB1"/>
<evidence type="ECO:0000256" key="3">
    <source>
        <dbReference type="ARBA" id="ARBA00023172"/>
    </source>
</evidence>
<protein>
    <submittedName>
        <fullName evidence="7">Site-specific recombinase XerD</fullName>
    </submittedName>
</protein>
<reference evidence="7 8" key="1">
    <citation type="submission" date="2016-10" db="EMBL/GenBank/DDBJ databases">
        <authorList>
            <person name="de Groot N.N."/>
        </authorList>
    </citation>
    <scope>NUCLEOTIDE SEQUENCE [LARGE SCALE GENOMIC DNA]</scope>
    <source>
        <strain evidence="7 8">DSM 29340</strain>
    </source>
</reference>
<dbReference type="InterPro" id="IPR013762">
    <property type="entry name" value="Integrase-like_cat_sf"/>
</dbReference>
<feature type="domain" description="Tyr recombinase" evidence="5">
    <location>
        <begin position="243"/>
        <end position="418"/>
    </location>
</feature>
<keyword evidence="1" id="KW-0229">DNA integration</keyword>
<proteinExistence type="predicted"/>
<evidence type="ECO:0000313" key="8">
    <source>
        <dbReference type="Proteomes" id="UP000199379"/>
    </source>
</evidence>
<dbReference type="GO" id="GO:0003677">
    <property type="term" value="F:DNA binding"/>
    <property type="evidence" value="ECO:0007669"/>
    <property type="project" value="UniProtKB-UniRule"/>
</dbReference>
<dbReference type="RefSeq" id="WP_092368028.1">
    <property type="nucleotide sequence ID" value="NZ_BMGV01000008.1"/>
</dbReference>
<organism evidence="7 8">
    <name type="scientific">Cribrihabitans marinus</name>
    <dbReference type="NCBI Taxonomy" id="1227549"/>
    <lineage>
        <taxon>Bacteria</taxon>
        <taxon>Pseudomonadati</taxon>
        <taxon>Pseudomonadota</taxon>
        <taxon>Alphaproteobacteria</taxon>
        <taxon>Rhodobacterales</taxon>
        <taxon>Paracoccaceae</taxon>
        <taxon>Cribrihabitans</taxon>
    </lineage>
</organism>
<dbReference type="Proteomes" id="UP000199379">
    <property type="component" value="Unassembled WGS sequence"/>
</dbReference>
<evidence type="ECO:0000313" key="7">
    <source>
        <dbReference type="EMBL" id="SEJ86162.1"/>
    </source>
</evidence>